<keyword evidence="6" id="KW-0862">Zinc</keyword>
<dbReference type="AlphaFoldDB" id="A0A834M1Q2"/>
<dbReference type="Proteomes" id="UP000625711">
    <property type="component" value="Unassembled WGS sequence"/>
</dbReference>
<evidence type="ECO:0000256" key="4">
    <source>
        <dbReference type="ARBA" id="ARBA00005975"/>
    </source>
</evidence>
<evidence type="ECO:0000259" key="8">
    <source>
        <dbReference type="PROSITE" id="PS51837"/>
    </source>
</evidence>
<evidence type="ECO:0000256" key="2">
    <source>
        <dbReference type="ARBA" id="ARBA00004481"/>
    </source>
</evidence>
<dbReference type="PROSITE" id="PS51837">
    <property type="entry name" value="LITAF"/>
    <property type="match status" value="1"/>
</dbReference>
<comment type="similarity">
    <text evidence="4">Belongs to the CDIP1/LITAF family.</text>
</comment>
<evidence type="ECO:0000256" key="6">
    <source>
        <dbReference type="ARBA" id="ARBA00022833"/>
    </source>
</evidence>
<dbReference type="PANTHER" id="PTHR23292">
    <property type="entry name" value="LIPOPOLYSACCHARIDE-INDUCED TUMOR NECROSIS FACTOR-ALPHA FACTOR"/>
    <property type="match status" value="1"/>
</dbReference>
<sequence>MVVYHGCYPMDGSLYERGNFEINMRFSSKHRFRYYGNWGCGYIEQHFYYRCRETMEKQSPPPYTCQAPPPNPGTYPPGSYPSQPSSGIYQPPGAPHVNHSGQAPIHHIEHTVVIATAPAAYGPSPIQIGCPYCHAVITTTVETEPTTKTHLFALLLCVIGCWLCCCFPYCMDSCQSKKHFCPSCKAYLGEYNN</sequence>
<evidence type="ECO:0000313" key="10">
    <source>
        <dbReference type="Proteomes" id="UP000625711"/>
    </source>
</evidence>
<evidence type="ECO:0000256" key="5">
    <source>
        <dbReference type="ARBA" id="ARBA00022723"/>
    </source>
</evidence>
<feature type="domain" description="LITAF" evidence="8">
    <location>
        <begin position="110"/>
        <end position="193"/>
    </location>
</feature>
<reference evidence="9" key="1">
    <citation type="submission" date="2020-08" db="EMBL/GenBank/DDBJ databases">
        <title>Genome sequencing and assembly of the red palm weevil Rhynchophorus ferrugineus.</title>
        <authorList>
            <person name="Dias G.B."/>
            <person name="Bergman C.M."/>
            <person name="Manee M."/>
        </authorList>
    </citation>
    <scope>NUCLEOTIDE SEQUENCE</scope>
    <source>
        <strain evidence="9">AA-2017</strain>
        <tissue evidence="9">Whole larva</tissue>
    </source>
</reference>
<protein>
    <recommendedName>
        <fullName evidence="8">LITAF domain-containing protein</fullName>
    </recommendedName>
</protein>
<dbReference type="SMART" id="SM00714">
    <property type="entry name" value="LITAF"/>
    <property type="match status" value="1"/>
</dbReference>
<evidence type="ECO:0000256" key="1">
    <source>
        <dbReference type="ARBA" id="ARBA00004414"/>
    </source>
</evidence>
<evidence type="ECO:0000313" key="9">
    <source>
        <dbReference type="EMBL" id="KAF7267718.1"/>
    </source>
</evidence>
<dbReference type="InterPro" id="IPR006629">
    <property type="entry name" value="LITAF"/>
</dbReference>
<keyword evidence="7" id="KW-0472">Membrane</keyword>
<dbReference type="PANTHER" id="PTHR23292:SF14">
    <property type="entry name" value="FI16615P1-RELATED"/>
    <property type="match status" value="1"/>
</dbReference>
<keyword evidence="10" id="KW-1185">Reference proteome</keyword>
<dbReference type="EMBL" id="JAACXV010014396">
    <property type="protein sequence ID" value="KAF7267718.1"/>
    <property type="molecule type" value="Genomic_DNA"/>
</dbReference>
<dbReference type="Pfam" id="PF10601">
    <property type="entry name" value="zf-LITAF-like"/>
    <property type="match status" value="1"/>
</dbReference>
<dbReference type="GO" id="GO:0031902">
    <property type="term" value="C:late endosome membrane"/>
    <property type="evidence" value="ECO:0007669"/>
    <property type="project" value="UniProtKB-SubCell"/>
</dbReference>
<proteinExistence type="inferred from homology"/>
<dbReference type="GO" id="GO:0005765">
    <property type="term" value="C:lysosomal membrane"/>
    <property type="evidence" value="ECO:0007669"/>
    <property type="project" value="UniProtKB-SubCell"/>
</dbReference>
<dbReference type="OrthoDB" id="5599753at2759"/>
<evidence type="ECO:0000256" key="3">
    <source>
        <dbReference type="ARBA" id="ARBA00004630"/>
    </source>
</evidence>
<name>A0A834M1Q2_RHYFE</name>
<gene>
    <name evidence="9" type="ORF">GWI33_019076</name>
</gene>
<dbReference type="InterPro" id="IPR037519">
    <property type="entry name" value="LITAF_fam"/>
</dbReference>
<organism evidence="9 10">
    <name type="scientific">Rhynchophorus ferrugineus</name>
    <name type="common">Red palm weevil</name>
    <name type="synonym">Curculio ferrugineus</name>
    <dbReference type="NCBI Taxonomy" id="354439"/>
    <lineage>
        <taxon>Eukaryota</taxon>
        <taxon>Metazoa</taxon>
        <taxon>Ecdysozoa</taxon>
        <taxon>Arthropoda</taxon>
        <taxon>Hexapoda</taxon>
        <taxon>Insecta</taxon>
        <taxon>Pterygota</taxon>
        <taxon>Neoptera</taxon>
        <taxon>Endopterygota</taxon>
        <taxon>Coleoptera</taxon>
        <taxon>Polyphaga</taxon>
        <taxon>Cucujiformia</taxon>
        <taxon>Curculionidae</taxon>
        <taxon>Dryophthorinae</taxon>
        <taxon>Rhynchophorus</taxon>
    </lineage>
</organism>
<comment type="caution">
    <text evidence="9">The sequence shown here is derived from an EMBL/GenBank/DDBJ whole genome shotgun (WGS) entry which is preliminary data.</text>
</comment>
<accession>A0A834M1Q2</accession>
<keyword evidence="5" id="KW-0479">Metal-binding</keyword>
<comment type="subcellular location">
    <subcellularLocation>
        <location evidence="2">Endosome membrane</location>
        <topology evidence="2">Peripheral membrane protein</topology>
    </subcellularLocation>
    <subcellularLocation>
        <location evidence="1">Late endosome membrane</location>
    </subcellularLocation>
    <subcellularLocation>
        <location evidence="3">Lysosome membrane</location>
        <topology evidence="3">Peripheral membrane protein</topology>
        <orientation evidence="3">Cytoplasmic side</orientation>
    </subcellularLocation>
</comment>
<dbReference type="GO" id="GO:0008270">
    <property type="term" value="F:zinc ion binding"/>
    <property type="evidence" value="ECO:0007669"/>
    <property type="project" value="TreeGrafter"/>
</dbReference>
<evidence type="ECO:0000256" key="7">
    <source>
        <dbReference type="ARBA" id="ARBA00023136"/>
    </source>
</evidence>